<evidence type="ECO:0000259" key="1">
    <source>
        <dbReference type="Pfam" id="PF05699"/>
    </source>
</evidence>
<dbReference type="PANTHER" id="PTHR45913:SF9">
    <property type="entry name" value="GENERAL TRANSCRIPTION FACTOR II-I REPEAT DOMAIN-CONTAINING PROTEIN 2-LIKE-RELATED"/>
    <property type="match status" value="1"/>
</dbReference>
<dbReference type="Proteomes" id="UP001174136">
    <property type="component" value="Unassembled WGS sequence"/>
</dbReference>
<comment type="caution">
    <text evidence="2">The sequence shown here is derived from an EMBL/GenBank/DDBJ whole genome shotgun (WGS) entry which is preliminary data.</text>
</comment>
<sequence length="740" mass="84404">MAIVWEYFTVSEKDPRYASFNTSNLIGHLKSRHAAVYSDYLQADHKRKNEAAKKAKTTTAGKTQTLIDTAFDRVKQLATDSAKAKQITNKEYAKYRGDEREKRVTDLKKCFTWQQTLFRKPTDEADKAVKASYTLSEMIARAGKPFTEGEFIKECMLQAASIVCPEKRAQFASISLSPNTVAERVTELSGNIYGQLRDKVKDFRAYSVALDESTDTTDTAQLAIYVRGVDDKFHVTEELLRVIPMCGQTTAQEIFRQLCDALSDAGLSWKRLAGITTDGAPSMTGRKNGLVALVQKKLEEEGVEEAIALHCIIHQQALACKCLKFKHVMSVVVKVINRLRSKGLKHRQFRAFLEEIESAYEDVLYFTEVRWLSRGNMLKRFFELRNEVKAFMEQDGMEVPELSDPKWLMDFAFLVDITHELNVLNKKLQGPGQLVSAAYDNVKAFSTKLVLWKTQVSQKNLCHFPACKALADKGTPFSCEEYVEAIVKLQEEFNHRFADFKTHKSIFQIFANPFSFDVEDAPPVLQMELIDLQCSSDLKAKFRDVNGNEEKLGQFMRELPATFPELSRMFKRTMCLFGSTYLCEKLFSTMNFNKSKHRSRLTDAHLQAILRVSTASSLKPNVAQLCERKRCQFETPALDDQPFSVVEDVGFRSLMKFMEPRYTLPSRRQFAEVCLPEIHNIAHQKSAQLKVWYQRGAAHQLCGIILAIKKKMLRNVTYCAERASLLLLPHEVTLRTSINT</sequence>
<dbReference type="InterPro" id="IPR012337">
    <property type="entry name" value="RNaseH-like_sf"/>
</dbReference>
<feature type="domain" description="HAT C-terminal dimerisation" evidence="1">
    <location>
        <begin position="548"/>
        <end position="610"/>
    </location>
</feature>
<dbReference type="AlphaFoldDB" id="A0AA47N548"/>
<dbReference type="Pfam" id="PF05699">
    <property type="entry name" value="Dimer_Tnp_hAT"/>
    <property type="match status" value="1"/>
</dbReference>
<dbReference type="GO" id="GO:0046983">
    <property type="term" value="F:protein dimerization activity"/>
    <property type="evidence" value="ECO:0007669"/>
    <property type="project" value="InterPro"/>
</dbReference>
<proteinExistence type="predicted"/>
<evidence type="ECO:0000313" key="3">
    <source>
        <dbReference type="Proteomes" id="UP001174136"/>
    </source>
</evidence>
<dbReference type="PANTHER" id="PTHR45913">
    <property type="entry name" value="EPM2A-INTERACTING PROTEIN 1"/>
    <property type="match status" value="1"/>
</dbReference>
<keyword evidence="3" id="KW-1185">Reference proteome</keyword>
<dbReference type="EMBL" id="JAOPHQ010001154">
    <property type="protein sequence ID" value="KAK0151884.1"/>
    <property type="molecule type" value="Genomic_DNA"/>
</dbReference>
<gene>
    <name evidence="2" type="ORF">N1851_006743</name>
</gene>
<organism evidence="2 3">
    <name type="scientific">Merluccius polli</name>
    <name type="common">Benguela hake</name>
    <name type="synonym">Merluccius cadenati</name>
    <dbReference type="NCBI Taxonomy" id="89951"/>
    <lineage>
        <taxon>Eukaryota</taxon>
        <taxon>Metazoa</taxon>
        <taxon>Chordata</taxon>
        <taxon>Craniata</taxon>
        <taxon>Vertebrata</taxon>
        <taxon>Euteleostomi</taxon>
        <taxon>Actinopterygii</taxon>
        <taxon>Neopterygii</taxon>
        <taxon>Teleostei</taxon>
        <taxon>Neoteleostei</taxon>
        <taxon>Acanthomorphata</taxon>
        <taxon>Zeiogadaria</taxon>
        <taxon>Gadariae</taxon>
        <taxon>Gadiformes</taxon>
        <taxon>Gadoidei</taxon>
        <taxon>Merlucciidae</taxon>
        <taxon>Merluccius</taxon>
    </lineage>
</organism>
<dbReference type="SUPFAM" id="SSF140996">
    <property type="entry name" value="Hermes dimerisation domain"/>
    <property type="match status" value="1"/>
</dbReference>
<accession>A0AA47N548</accession>
<reference evidence="2" key="1">
    <citation type="journal article" date="2023" name="Front. Mar. Sci.">
        <title>A new Merluccius polli reference genome to investigate the effects of global change in West African waters.</title>
        <authorList>
            <person name="Mateo J.L."/>
            <person name="Blanco-Fernandez C."/>
            <person name="Garcia-Vazquez E."/>
            <person name="Machado-Schiaffino G."/>
        </authorList>
    </citation>
    <scope>NUCLEOTIDE SEQUENCE</scope>
    <source>
        <strain evidence="2">C29</strain>
        <tissue evidence="2">Fin</tissue>
    </source>
</reference>
<name>A0AA47N548_MERPO</name>
<dbReference type="InterPro" id="IPR008906">
    <property type="entry name" value="HATC_C_dom"/>
</dbReference>
<protein>
    <submittedName>
        <fullName evidence="2">General transcription factor II-I repeat domain-containing protein 2</fullName>
    </submittedName>
</protein>
<dbReference type="SUPFAM" id="SSF53098">
    <property type="entry name" value="Ribonuclease H-like"/>
    <property type="match status" value="1"/>
</dbReference>
<evidence type="ECO:0000313" key="2">
    <source>
        <dbReference type="EMBL" id="KAK0151884.1"/>
    </source>
</evidence>